<organism evidence="2 3">
    <name type="scientific">Methanofollis liminatans DSM 4140</name>
    <dbReference type="NCBI Taxonomy" id="28892"/>
    <lineage>
        <taxon>Archaea</taxon>
        <taxon>Methanobacteriati</taxon>
        <taxon>Methanobacteriota</taxon>
        <taxon>Stenosarchaea group</taxon>
        <taxon>Methanomicrobia</taxon>
        <taxon>Methanomicrobiales</taxon>
        <taxon>Methanomicrobiaceae</taxon>
        <taxon>Methanofollis</taxon>
    </lineage>
</organism>
<dbReference type="AlphaFoldDB" id="J0S0Q5"/>
<evidence type="ECO:0000313" key="3">
    <source>
        <dbReference type="Proteomes" id="UP000005095"/>
    </source>
</evidence>
<dbReference type="InterPro" id="IPR003876">
    <property type="entry name" value="Arg_deiminase"/>
</dbReference>
<dbReference type="EMBL" id="CM001555">
    <property type="protein sequence ID" value="EJG07431.1"/>
    <property type="molecule type" value="Genomic_DNA"/>
</dbReference>
<evidence type="ECO:0000256" key="1">
    <source>
        <dbReference type="ARBA" id="ARBA00022801"/>
    </source>
</evidence>
<keyword evidence="3" id="KW-1185">Reference proteome</keyword>
<reference evidence="2 3" key="1">
    <citation type="submission" date="2011-08" db="EMBL/GenBank/DDBJ databases">
        <title>The complete genome of Methanofollis liminatans DSM 4140.</title>
        <authorList>
            <consortium name="US DOE Joint Genome Institute (JGI-PGF)"/>
            <person name="Lucas S."/>
            <person name="Han J."/>
            <person name="Lapidus A."/>
            <person name="Bruce D."/>
            <person name="Goodwin L."/>
            <person name="Pitluck S."/>
            <person name="Peters L."/>
            <person name="Kyrpides N."/>
            <person name="Mavromatis K."/>
            <person name="Ivanova N."/>
            <person name="Mikhailova N."/>
            <person name="Lu M."/>
            <person name="Detter J.C."/>
            <person name="Tapia R."/>
            <person name="Han C."/>
            <person name="Land M."/>
            <person name="Hauser L."/>
            <person name="Markowitz V."/>
            <person name="Cheng J.-F."/>
            <person name="Hugenholtz P."/>
            <person name="Woyke T."/>
            <person name="Wu D."/>
            <person name="Spring S."/>
            <person name="Schuler E."/>
            <person name="Brambilla E."/>
            <person name="Klenk H.-P."/>
            <person name="Eisen J.A."/>
        </authorList>
    </citation>
    <scope>NUCLEOTIDE SEQUENCE [LARGE SCALE GENOMIC DNA]</scope>
    <source>
        <strain evidence="2 3">DSM 4140</strain>
    </source>
</reference>
<dbReference type="Pfam" id="PF02274">
    <property type="entry name" value="ADI"/>
    <property type="match status" value="1"/>
</dbReference>
<dbReference type="GO" id="GO:0016740">
    <property type="term" value="F:transferase activity"/>
    <property type="evidence" value="ECO:0007669"/>
    <property type="project" value="UniProtKB-KW"/>
</dbReference>
<dbReference type="PANTHER" id="PTHR47271:SF2">
    <property type="entry name" value="ARGININE DEIMINASE"/>
    <property type="match status" value="1"/>
</dbReference>
<name>J0S0Q5_9EURY</name>
<keyword evidence="1" id="KW-0378">Hydrolase</keyword>
<dbReference type="PANTHER" id="PTHR47271">
    <property type="entry name" value="ARGININE DEIMINASE"/>
    <property type="match status" value="1"/>
</dbReference>
<accession>J0S0Q5</accession>
<evidence type="ECO:0000313" key="2">
    <source>
        <dbReference type="EMBL" id="EJG07431.1"/>
    </source>
</evidence>
<dbReference type="SUPFAM" id="SSF55909">
    <property type="entry name" value="Pentein"/>
    <property type="match status" value="1"/>
</dbReference>
<sequence>MKGSIFLPDGVRVSLKMQEHTLLDMQTGAKAEWHRLRDVLVHEPGLEVFFALLSPKNHLYERFFDLGAAQREHRRLCEVLHEDFGVRVHRLCNSILGGAEEMPGIRRALEASAERLNPEADPGPAARDSAHLLSIAILGAQGRKGGTALTETMHNLYFMRDQQVCTDRGMVTGRMATRERRMEVEMTHLALSALGADPVAQVLEGKMEGGDVIPAGDFALVGCGVRTDMKGIAALMRGMEFDEVAVVHEPLHPLIRGRDYMVSMHLDTYFNIAGDGVAVGNPVLLDRARVEVFVREGEGYRPEDGAQTTLAGYLGEKGYSIIPVTTLEQLCYASNFLCVRDHEAVAVDTGQIAPMMLERLKEKEAARPGMYAALLAQAEADYRRLRAEAEFFPYKREVYAEGLEMTPVSLKCATGGYGGAHCMTCPLRR</sequence>
<dbReference type="HOGENOM" id="CLU_049514_0_0_2"/>
<protein>
    <submittedName>
        <fullName evidence="2">Amidinotransferase</fullName>
    </submittedName>
</protein>
<gene>
    <name evidence="2" type="ORF">Metli_1480</name>
</gene>
<dbReference type="GO" id="GO:0016990">
    <property type="term" value="F:arginine deiminase activity"/>
    <property type="evidence" value="ECO:0007669"/>
    <property type="project" value="InterPro"/>
</dbReference>
<dbReference type="Gene3D" id="3.75.10.10">
    <property type="entry name" value="L-arginine/glycine Amidinotransferase, Chain A"/>
    <property type="match status" value="1"/>
</dbReference>
<dbReference type="GO" id="GO:0019546">
    <property type="term" value="P:L-arginine deiminase pathway"/>
    <property type="evidence" value="ECO:0007669"/>
    <property type="project" value="TreeGrafter"/>
</dbReference>
<dbReference type="PATRIC" id="fig|28892.9.peg.1604"/>
<proteinExistence type="predicted"/>
<dbReference type="PRINTS" id="PR01466">
    <property type="entry name" value="ARGDEIMINASE"/>
</dbReference>
<dbReference type="STRING" id="28892.Metli_1480"/>
<keyword evidence="2" id="KW-0808">Transferase</keyword>
<dbReference type="Proteomes" id="UP000005095">
    <property type="component" value="Chromosome"/>
</dbReference>